<dbReference type="AlphaFoldDB" id="A0A1H1IU56"/>
<dbReference type="OrthoDB" id="8779555at2"/>
<evidence type="ECO:0000313" key="2">
    <source>
        <dbReference type="Proteomes" id="UP000183487"/>
    </source>
</evidence>
<keyword evidence="2" id="KW-1185">Reference proteome</keyword>
<sequence>MDLWIQPCAKCADLYGQPSTDAPHPELSLNGMGAAGETRVEEHYTCVRCRGAFVRVLAGPPTRQIWMLLNAGQH</sequence>
<dbReference type="Proteomes" id="UP000183487">
    <property type="component" value="Unassembled WGS sequence"/>
</dbReference>
<accession>A0A1H1IU56</accession>
<reference evidence="2" key="1">
    <citation type="submission" date="2016-10" db="EMBL/GenBank/DDBJ databases">
        <authorList>
            <person name="Varghese N."/>
        </authorList>
    </citation>
    <scope>NUCLEOTIDE SEQUENCE [LARGE SCALE GENOMIC DNA]</scope>
    <source>
        <strain evidence="2">GAS106B</strain>
    </source>
</reference>
<dbReference type="EMBL" id="FNKP01000002">
    <property type="protein sequence ID" value="SDR41261.1"/>
    <property type="molecule type" value="Genomic_DNA"/>
</dbReference>
<evidence type="ECO:0000313" key="1">
    <source>
        <dbReference type="EMBL" id="SDR41261.1"/>
    </source>
</evidence>
<protein>
    <submittedName>
        <fullName evidence="1">Uncharacterized protein</fullName>
    </submittedName>
</protein>
<gene>
    <name evidence="1" type="ORF">SAMN05443245_5688</name>
</gene>
<proteinExistence type="predicted"/>
<name>A0A1H1IU56_9BURK</name>
<organism evidence="1 2">
    <name type="scientific">Paraburkholderia fungorum</name>
    <dbReference type="NCBI Taxonomy" id="134537"/>
    <lineage>
        <taxon>Bacteria</taxon>
        <taxon>Pseudomonadati</taxon>
        <taxon>Pseudomonadota</taxon>
        <taxon>Betaproteobacteria</taxon>
        <taxon>Burkholderiales</taxon>
        <taxon>Burkholderiaceae</taxon>
        <taxon>Paraburkholderia</taxon>
    </lineage>
</organism>